<evidence type="ECO:0000313" key="2">
    <source>
        <dbReference type="EMBL" id="MCA9382391.1"/>
    </source>
</evidence>
<gene>
    <name evidence="2" type="ORF">KC660_03225</name>
</gene>
<reference evidence="2" key="2">
    <citation type="journal article" date="2021" name="Microbiome">
        <title>Successional dynamics and alternative stable states in a saline activated sludge microbial community over 9 years.</title>
        <authorList>
            <person name="Wang Y."/>
            <person name="Ye J."/>
            <person name="Ju F."/>
            <person name="Liu L."/>
            <person name="Boyd J.A."/>
            <person name="Deng Y."/>
            <person name="Parks D.H."/>
            <person name="Jiang X."/>
            <person name="Yin X."/>
            <person name="Woodcroft B.J."/>
            <person name="Tyson G.W."/>
            <person name="Hugenholtz P."/>
            <person name="Polz M.F."/>
            <person name="Zhang T."/>
        </authorList>
    </citation>
    <scope>NUCLEOTIDE SEQUENCE</scope>
    <source>
        <strain evidence="2">HKST-UBA10</strain>
    </source>
</reference>
<feature type="region of interest" description="Disordered" evidence="1">
    <location>
        <begin position="1"/>
        <end position="26"/>
    </location>
</feature>
<dbReference type="AlphaFoldDB" id="A0A955RI41"/>
<comment type="caution">
    <text evidence="2">The sequence shown here is derived from an EMBL/GenBank/DDBJ whole genome shotgun (WGS) entry which is preliminary data.</text>
</comment>
<feature type="compositionally biased region" description="Polar residues" evidence="1">
    <location>
        <begin position="1"/>
        <end position="13"/>
    </location>
</feature>
<evidence type="ECO:0000256" key="1">
    <source>
        <dbReference type="SAM" id="MobiDB-lite"/>
    </source>
</evidence>
<dbReference type="Proteomes" id="UP000782843">
    <property type="component" value="Unassembled WGS sequence"/>
</dbReference>
<accession>A0A955RI41</accession>
<name>A0A955RI41_9BACT</name>
<feature type="non-terminal residue" evidence="2">
    <location>
        <position position="1"/>
    </location>
</feature>
<dbReference type="EMBL" id="JAGQLG010000124">
    <property type="protein sequence ID" value="MCA9382391.1"/>
    <property type="molecule type" value="Genomic_DNA"/>
</dbReference>
<reference evidence="2" key="1">
    <citation type="submission" date="2020-04" db="EMBL/GenBank/DDBJ databases">
        <authorList>
            <person name="Zhang T."/>
        </authorList>
    </citation>
    <scope>NUCLEOTIDE SEQUENCE</scope>
    <source>
        <strain evidence="2">HKST-UBA10</strain>
    </source>
</reference>
<protein>
    <submittedName>
        <fullName evidence="2">Uncharacterized protein</fullName>
    </submittedName>
</protein>
<sequence>DNQTKAEASNSNVPKPRNIMWNGAFDEPLSVEDSKANDESANAEVVLGPVFRPDNEIEAESIPKAVSLSPAQIEAASPPISEFEDIRKIGIARHAEEERNKFVENLKSEIVDRGGNTTEISEGVEQITFNRTMLPLYPQDNYWGKSINAAEMARMFNESMSKLGNLLPGYLYGLITDGIIDFNRPGFISASYRNKDGSVHTLIGAGACWGGTAMIQTMEHVNRQLIELGIPPMFLFVDKVSGETYPLNIPYKTNFPHPDGYMTYRDELTGYNQGYTFSQDDNSVLNVDIRFLYNPEFVEYMQSKGFDVEMNIELGFAFADEKYEGVGYPMIVESDTAFGEVTITLTGLGYKN</sequence>
<evidence type="ECO:0000313" key="3">
    <source>
        <dbReference type="Proteomes" id="UP000782843"/>
    </source>
</evidence>
<proteinExistence type="predicted"/>
<organism evidence="2 3">
    <name type="scientific">Candidatus Dojkabacteria bacterium</name>
    <dbReference type="NCBI Taxonomy" id="2099670"/>
    <lineage>
        <taxon>Bacteria</taxon>
        <taxon>Candidatus Dojkabacteria</taxon>
    </lineage>
</organism>